<comment type="caution">
    <text evidence="1">The sequence shown here is derived from an EMBL/GenBank/DDBJ whole genome shotgun (WGS) entry which is preliminary data.</text>
</comment>
<dbReference type="EMBL" id="JAOVQO010000004">
    <property type="protein sequence ID" value="MCU9847425.1"/>
    <property type="molecule type" value="Genomic_DNA"/>
</dbReference>
<dbReference type="RefSeq" id="WP_263333953.1">
    <property type="nucleotide sequence ID" value="NZ_JAOVQO010000004.1"/>
</dbReference>
<keyword evidence="2" id="KW-1185">Reference proteome</keyword>
<protein>
    <recommendedName>
        <fullName evidence="3">HNH endonuclease</fullName>
    </recommendedName>
</protein>
<sequence>MAGTECNYQRKMTARELTTALSEAECRHCRVSAAALLENGEHLEICAEEFASDIMSGERVLTPIALCPACHRLNHLDAHHRHNPCQIKARHSRENSF</sequence>
<organism evidence="1 2">
    <name type="scientific">Albidovulum salinarum</name>
    <dbReference type="NCBI Taxonomy" id="2984153"/>
    <lineage>
        <taxon>Bacteria</taxon>
        <taxon>Pseudomonadati</taxon>
        <taxon>Pseudomonadota</taxon>
        <taxon>Alphaproteobacteria</taxon>
        <taxon>Rhodobacterales</taxon>
        <taxon>Paracoccaceae</taxon>
        <taxon>Albidovulum</taxon>
    </lineage>
</organism>
<proteinExistence type="predicted"/>
<evidence type="ECO:0000313" key="2">
    <source>
        <dbReference type="Proteomes" id="UP001209535"/>
    </source>
</evidence>
<gene>
    <name evidence="1" type="ORF">OEZ60_05350</name>
</gene>
<evidence type="ECO:0000313" key="1">
    <source>
        <dbReference type="EMBL" id="MCU9847425.1"/>
    </source>
</evidence>
<evidence type="ECO:0008006" key="3">
    <source>
        <dbReference type="Google" id="ProtNLM"/>
    </source>
</evidence>
<accession>A0ABT2X0G7</accession>
<name>A0ABT2X0G7_9RHOB</name>
<dbReference type="Proteomes" id="UP001209535">
    <property type="component" value="Unassembled WGS sequence"/>
</dbReference>
<reference evidence="1 2" key="1">
    <citation type="submission" date="2022-10" db="EMBL/GenBank/DDBJ databases">
        <title>Defluviimonas sp. nov., isolated from ocean surface sediments.</title>
        <authorList>
            <person name="He W."/>
            <person name="Wang L."/>
            <person name="Zhang D.-F."/>
        </authorList>
    </citation>
    <scope>NUCLEOTIDE SEQUENCE [LARGE SCALE GENOMIC DNA]</scope>
    <source>
        <strain evidence="1 2">WL0024</strain>
    </source>
</reference>